<accession>A0A498KQC4</accession>
<dbReference type="Proteomes" id="UP000290289">
    <property type="component" value="Chromosome 1"/>
</dbReference>
<dbReference type="AlphaFoldDB" id="A0A498KQC4"/>
<organism evidence="1 2">
    <name type="scientific">Malus domestica</name>
    <name type="common">Apple</name>
    <name type="synonym">Pyrus malus</name>
    <dbReference type="NCBI Taxonomy" id="3750"/>
    <lineage>
        <taxon>Eukaryota</taxon>
        <taxon>Viridiplantae</taxon>
        <taxon>Streptophyta</taxon>
        <taxon>Embryophyta</taxon>
        <taxon>Tracheophyta</taxon>
        <taxon>Spermatophyta</taxon>
        <taxon>Magnoliopsida</taxon>
        <taxon>eudicotyledons</taxon>
        <taxon>Gunneridae</taxon>
        <taxon>Pentapetalae</taxon>
        <taxon>rosids</taxon>
        <taxon>fabids</taxon>
        <taxon>Rosales</taxon>
        <taxon>Rosaceae</taxon>
        <taxon>Amygdaloideae</taxon>
        <taxon>Maleae</taxon>
        <taxon>Malus</taxon>
    </lineage>
</organism>
<keyword evidence="2" id="KW-1185">Reference proteome</keyword>
<gene>
    <name evidence="1" type="ORF">DVH24_022798</name>
</gene>
<protein>
    <submittedName>
        <fullName evidence="1">Uncharacterized protein</fullName>
    </submittedName>
</protein>
<evidence type="ECO:0000313" key="1">
    <source>
        <dbReference type="EMBL" id="RXI08654.1"/>
    </source>
</evidence>
<dbReference type="Gramene" id="mRNA:MD01G0141600">
    <property type="protein sequence ID" value="mRNA:MD01G0141600"/>
    <property type="gene ID" value="MD01G0141600"/>
</dbReference>
<proteinExistence type="predicted"/>
<sequence>MLRFDYTSSGIFVPFPLLSLKSWAFPFASGSLHRTPFLSRDFPRTTTYATYPVPIRRKFLKRPSFHGTVFSYGQTNSAQWFQKRLGYHSSSC</sequence>
<reference evidence="1 2" key="1">
    <citation type="submission" date="2018-10" db="EMBL/GenBank/DDBJ databases">
        <title>A high-quality apple genome assembly.</title>
        <authorList>
            <person name="Hu J."/>
        </authorList>
    </citation>
    <scope>NUCLEOTIDE SEQUENCE [LARGE SCALE GENOMIC DNA]</scope>
    <source>
        <strain evidence="2">cv. HFTH1</strain>
        <tissue evidence="1">Young leaf</tissue>
    </source>
</reference>
<evidence type="ECO:0000313" key="2">
    <source>
        <dbReference type="Proteomes" id="UP000290289"/>
    </source>
</evidence>
<dbReference type="EMBL" id="RDQH01000327">
    <property type="protein sequence ID" value="RXI08654.1"/>
    <property type="molecule type" value="Genomic_DNA"/>
</dbReference>
<name>A0A498KQC4_MALDO</name>
<comment type="caution">
    <text evidence="1">The sequence shown here is derived from an EMBL/GenBank/DDBJ whole genome shotgun (WGS) entry which is preliminary data.</text>
</comment>